<gene>
    <name evidence="3" type="ORF">ETP43_01590</name>
</gene>
<evidence type="ECO:0000313" key="3">
    <source>
        <dbReference type="EMBL" id="RXS74064.1"/>
    </source>
</evidence>
<dbReference type="Proteomes" id="UP000290106">
    <property type="component" value="Unassembled WGS sequence"/>
</dbReference>
<proteinExistence type="predicted"/>
<dbReference type="PANTHER" id="PTHR43649">
    <property type="entry name" value="ARABINOSE-BINDING PROTEIN-RELATED"/>
    <property type="match status" value="1"/>
</dbReference>
<dbReference type="Pfam" id="PF01547">
    <property type="entry name" value="SBP_bac_1"/>
    <property type="match status" value="1"/>
</dbReference>
<dbReference type="PANTHER" id="PTHR43649:SF12">
    <property type="entry name" value="DIACETYLCHITOBIOSE BINDING PROTEIN DASA"/>
    <property type="match status" value="1"/>
</dbReference>
<evidence type="ECO:0000313" key="4">
    <source>
        <dbReference type="Proteomes" id="UP000290106"/>
    </source>
</evidence>
<dbReference type="PROSITE" id="PS51257">
    <property type="entry name" value="PROKAR_LIPOPROTEIN"/>
    <property type="match status" value="1"/>
</dbReference>
<dbReference type="RefSeq" id="WP_129256895.1">
    <property type="nucleotide sequence ID" value="NZ_SDKC01000001.1"/>
</dbReference>
<feature type="region of interest" description="Disordered" evidence="1">
    <location>
        <begin position="26"/>
        <end position="52"/>
    </location>
</feature>
<protein>
    <submittedName>
        <fullName evidence="3">Extracellular solute-binding protein</fullName>
    </submittedName>
</protein>
<feature type="compositionally biased region" description="Basic and acidic residues" evidence="1">
    <location>
        <begin position="31"/>
        <end position="52"/>
    </location>
</feature>
<evidence type="ECO:0000256" key="2">
    <source>
        <dbReference type="SAM" id="SignalP"/>
    </source>
</evidence>
<accession>A0A4Q1RES6</accession>
<comment type="caution">
    <text evidence="3">The sequence shown here is derived from an EMBL/GenBank/DDBJ whole genome shotgun (WGS) entry which is preliminary data.</text>
</comment>
<dbReference type="InterPro" id="IPR050490">
    <property type="entry name" value="Bact_solute-bd_prot1"/>
</dbReference>
<reference evidence="3 4" key="1">
    <citation type="submission" date="2019-01" db="EMBL/GenBank/DDBJ databases">
        <title>Blautia sp. nov. KGMB01111 isolated human feces.</title>
        <authorList>
            <person name="Park J.-E."/>
            <person name="Kim J.-S."/>
            <person name="Park S.-H."/>
        </authorList>
    </citation>
    <scope>NUCLEOTIDE SEQUENCE [LARGE SCALE GENOMIC DNA]</scope>
    <source>
        <strain evidence="3 4">KGMB01111</strain>
    </source>
</reference>
<evidence type="ECO:0000256" key="1">
    <source>
        <dbReference type="SAM" id="MobiDB-lite"/>
    </source>
</evidence>
<name>A0A4Q1RES6_9FIRM</name>
<dbReference type="Gene3D" id="3.40.190.10">
    <property type="entry name" value="Periplasmic binding protein-like II"/>
    <property type="match status" value="2"/>
</dbReference>
<dbReference type="InterPro" id="IPR006059">
    <property type="entry name" value="SBP"/>
</dbReference>
<keyword evidence="2" id="KW-0732">Signal</keyword>
<dbReference type="OrthoDB" id="2495637at2"/>
<feature type="signal peptide" evidence="2">
    <location>
        <begin position="1"/>
        <end position="24"/>
    </location>
</feature>
<dbReference type="EMBL" id="SDKC01000001">
    <property type="protein sequence ID" value="RXS74064.1"/>
    <property type="molecule type" value="Genomic_DNA"/>
</dbReference>
<dbReference type="AlphaFoldDB" id="A0A4Q1RES6"/>
<feature type="chain" id="PRO_5039324355" evidence="2">
    <location>
        <begin position="25"/>
        <end position="584"/>
    </location>
</feature>
<dbReference type="SUPFAM" id="SSF53850">
    <property type="entry name" value="Periplasmic binding protein-like II"/>
    <property type="match status" value="1"/>
</dbReference>
<keyword evidence="4" id="KW-1185">Reference proteome</keyword>
<sequence>MKKKMVKRLMAASMAGTLAVTMFAGCGSSSDSKDNSSAKTEDSSEDNSDKPDTWIADRTITVQAYVDDIGNTLPEDFNNTETMKKITELTGIKLDVKYTPGDSDAKVMASQLASGTIPDVIISYLDNSTRPEFPLLYKAAKDGMFADVSEYMKDSKVYSKYYEDDYLPDDTKNNIVFRDDLDGVYLWQMNIDEVDRSLEYNADDEYVGGMYIQKSIADDLGIDTREIKTQDDFYNLLVKIKEGGYKDDNGNAVYPLGPKYWGGSVDALKYIATGYDWGVSDDYNLDENGDVKHIAETDYVYDEINFVRKLLDEDLMNPEFFTMDSTRAEEVSKNHNSAIIADVHNYEEIIYSSEDWIPLGPLNDIAGDNKEVVNGKSGRGCMAISADAENPEEIFQFFDWLSTKEGQTIAQYGAEGVSYTMEDGYPRLTDEALEKLNDGDTDYMINTIGAGFGGSGNYFFEFVLTNKNNQDNFGESRPGASSGNSTFARSVQIAEDYPVEKKLVPGLDATAYMSADELADVKMQMDLLDWDETFVQACFAKTDDEVKSIVESFRDQLKAAGIDRFEEYVKNIYDEDPNTVTFYK</sequence>
<organism evidence="3 4">
    <name type="scientific">Blautia faecicola</name>
    <dbReference type="NCBI Taxonomy" id="2509240"/>
    <lineage>
        <taxon>Bacteria</taxon>
        <taxon>Bacillati</taxon>
        <taxon>Bacillota</taxon>
        <taxon>Clostridia</taxon>
        <taxon>Lachnospirales</taxon>
        <taxon>Lachnospiraceae</taxon>
        <taxon>Blautia</taxon>
    </lineage>
</organism>